<feature type="compositionally biased region" description="Low complexity" evidence="1">
    <location>
        <begin position="722"/>
        <end position="762"/>
    </location>
</feature>
<dbReference type="SUPFAM" id="SSF53448">
    <property type="entry name" value="Nucleotide-diphospho-sugar transferases"/>
    <property type="match status" value="1"/>
</dbReference>
<dbReference type="InterPro" id="IPR001173">
    <property type="entry name" value="Glyco_trans_2-like"/>
</dbReference>
<proteinExistence type="predicted"/>
<feature type="compositionally biased region" description="Basic and acidic residues" evidence="1">
    <location>
        <begin position="708"/>
        <end position="721"/>
    </location>
</feature>
<feature type="region of interest" description="Disordered" evidence="1">
    <location>
        <begin position="701"/>
        <end position="801"/>
    </location>
</feature>
<protein>
    <recommendedName>
        <fullName evidence="2">Glycosyltransferase 2-like domain-containing protein</fullName>
    </recommendedName>
</protein>
<reference evidence="3 4" key="1">
    <citation type="submission" date="2017-08" db="EMBL/GenBank/DDBJ databases">
        <title>Reclassification of Bisgaard taxon 37 and 44.</title>
        <authorList>
            <person name="Christensen H."/>
        </authorList>
    </citation>
    <scope>NUCLEOTIDE SEQUENCE [LARGE SCALE GENOMIC DNA]</scope>
    <source>
        <strain evidence="3 4">B96_4</strain>
    </source>
</reference>
<dbReference type="Pfam" id="PF00535">
    <property type="entry name" value="Glycos_transf_2"/>
    <property type="match status" value="1"/>
</dbReference>
<gene>
    <name evidence="3" type="ORF">CJP74_00620</name>
</gene>
<dbReference type="PANTHER" id="PTHR43685:SF2">
    <property type="entry name" value="GLYCOSYLTRANSFERASE 2-LIKE DOMAIN-CONTAINING PROTEIN"/>
    <property type="match status" value="1"/>
</dbReference>
<evidence type="ECO:0000313" key="3">
    <source>
        <dbReference type="EMBL" id="RIY33960.1"/>
    </source>
</evidence>
<dbReference type="AlphaFoldDB" id="A0A3A1Y9R9"/>
<name>A0A3A1Y9R9_9GAMM</name>
<dbReference type="EMBL" id="NRJH01000005">
    <property type="protein sequence ID" value="RIY33960.1"/>
    <property type="molecule type" value="Genomic_DNA"/>
</dbReference>
<keyword evidence="4" id="KW-1185">Reference proteome</keyword>
<dbReference type="InterPro" id="IPR050834">
    <property type="entry name" value="Glycosyltransf_2"/>
</dbReference>
<dbReference type="CDD" id="cd00761">
    <property type="entry name" value="Glyco_tranf_GTA_type"/>
    <property type="match status" value="1"/>
</dbReference>
<dbReference type="InterPro" id="IPR029044">
    <property type="entry name" value="Nucleotide-diphossugar_trans"/>
</dbReference>
<comment type="caution">
    <text evidence="3">The sequence shown here is derived from an EMBL/GenBank/DDBJ whole genome shotgun (WGS) entry which is preliminary data.</text>
</comment>
<dbReference type="OrthoDB" id="9802649at2"/>
<dbReference type="PANTHER" id="PTHR43685">
    <property type="entry name" value="GLYCOSYLTRANSFERASE"/>
    <property type="match status" value="1"/>
</dbReference>
<evidence type="ECO:0000313" key="4">
    <source>
        <dbReference type="Proteomes" id="UP000266258"/>
    </source>
</evidence>
<evidence type="ECO:0000259" key="2">
    <source>
        <dbReference type="Pfam" id="PF00535"/>
    </source>
</evidence>
<dbReference type="RefSeq" id="WP_119496342.1">
    <property type="nucleotide sequence ID" value="NZ_NRJH01000005.1"/>
</dbReference>
<dbReference type="Proteomes" id="UP000266258">
    <property type="component" value="Unassembled WGS sequence"/>
</dbReference>
<evidence type="ECO:0000256" key="1">
    <source>
        <dbReference type="SAM" id="MobiDB-lite"/>
    </source>
</evidence>
<organism evidence="3 4">
    <name type="scientific">Psittacicella melopsittaci</name>
    <dbReference type="NCBI Taxonomy" id="2028576"/>
    <lineage>
        <taxon>Bacteria</taxon>
        <taxon>Pseudomonadati</taxon>
        <taxon>Pseudomonadota</taxon>
        <taxon>Gammaproteobacteria</taxon>
        <taxon>Pasteurellales</taxon>
        <taxon>Psittacicellaceae</taxon>
        <taxon>Psittacicella</taxon>
    </lineage>
</organism>
<sequence>MIFSIIVSCATGEQTKDLPFLVDSLLAQYDADPKNYEVIFVVDNSIPENIKVVEEQIARFPDKNARILSQGHAGVSAARNLGILNAKGDWLIFATASDFFDQHFVSELAHAIYLYQGIGMFFTRIQSYDPQNPSHHKAYHDLEGSAPKNIIENDLDDNKIFDLSAVNKLQRSARRIAFNRKLCLEQHVFFREDVLFGSEKIFHFTYLYALKKLVDAGDPRFHLGFRSVYVKGAIFHTLPPALRKDIFFTKSGFNSQDLIYAQTGYLVAAYELAQRCEFDVNFIVDNFTVISQSLVYALDFSPSLTTYTEKVRNELIAFMNILKNWMFLIRDVGATIQFLDTVSHDNFLVRVNAQPYALFLQAIACNPERCDQVIDWLLTKNPNDQNANSEVPKQRVYEETSTFKRAIQSVANSFKALFGSKTRHVDVVELSANPDNQTSEQAIERSVGEHLERATYSQINKQLVNNATELAYLYYRKLYYKNKEPYLAIVTNIPNRVLNFLDSLGFNRKNLTRNITYRVCGLNVGRQLMLNLSLLNASERKQLFAFCEKNYRNNSFSYLQRKGFKQWATVFFSEYHVRHKNYIFYRSKGERETLPYLQHITSLLGKTAPQANANEVKLVNSYELGYEIEDLASYELTEEQKQTYVLPFVHTEKELYDPNEDLYTQLKEKATALAEKANYDAHGNALATSSKVESLDTFNQDATAAKQEASDNKPEASDIKPEATATKTEETAAPEPTSAPTQETEPTTQAQIEAVENELQAQETEEQEEQANLATAEQEQADDSQTPTEESEEVTITPEQHQLNQMLEQLTEDTGTSNLEPENLHENMSPEALTSDNTEQVPEANLVPETIALRDIFAPHRIRGLNPGDYSSDYRPLAVEDLGTDPEDHNLTHSINYYTKFVGLNSIIIPLSEVLDRKNFSMRLLPPRFPLMDIIVVVDTLCTEFNLSSLTSFPNLRMLFTDVTTYKYWLDYIKYYAGVKDEQVRYDLYLHRYDHWRLLTRSFVLVRNNKH</sequence>
<feature type="domain" description="Glycosyltransferase 2-like" evidence="2">
    <location>
        <begin position="12"/>
        <end position="171"/>
    </location>
</feature>
<accession>A0A3A1Y9R9</accession>
<dbReference type="Gene3D" id="3.90.550.10">
    <property type="entry name" value="Spore Coat Polysaccharide Biosynthesis Protein SpsA, Chain A"/>
    <property type="match status" value="1"/>
</dbReference>